<evidence type="ECO:0000313" key="2">
    <source>
        <dbReference type="EMBL" id="HHS63243.1"/>
    </source>
</evidence>
<keyword evidence="1" id="KW-0472">Membrane</keyword>
<dbReference type="InterPro" id="IPR030802">
    <property type="entry name" value="Permease_MalE"/>
</dbReference>
<reference evidence="2" key="1">
    <citation type="journal article" date="2020" name="mSystems">
        <title>Genome- and Community-Level Interaction Insights into Carbon Utilization and Element Cycling Functions of Hydrothermarchaeota in Hydrothermal Sediment.</title>
        <authorList>
            <person name="Zhou Z."/>
            <person name="Liu Y."/>
            <person name="Xu W."/>
            <person name="Pan J."/>
            <person name="Luo Z.H."/>
            <person name="Li M."/>
        </authorList>
    </citation>
    <scope>NUCLEOTIDE SEQUENCE [LARGE SCALE GENOMIC DNA]</scope>
    <source>
        <strain evidence="2">SpSt-783</strain>
    </source>
</reference>
<gene>
    <name evidence="2" type="ORF">ENV70_06505</name>
</gene>
<keyword evidence="1" id="KW-0812">Transmembrane</keyword>
<organism evidence="2">
    <name type="scientific">candidate division WOR-3 bacterium</name>
    <dbReference type="NCBI Taxonomy" id="2052148"/>
    <lineage>
        <taxon>Bacteria</taxon>
        <taxon>Bacteria division WOR-3</taxon>
    </lineage>
</organism>
<comment type="caution">
    <text evidence="2">The sequence shown here is derived from an EMBL/GenBank/DDBJ whole genome shotgun (WGS) entry which is preliminary data.</text>
</comment>
<feature type="transmembrane region" description="Helical" evidence="1">
    <location>
        <begin position="72"/>
        <end position="95"/>
    </location>
</feature>
<evidence type="ECO:0000256" key="1">
    <source>
        <dbReference type="SAM" id="Phobius"/>
    </source>
</evidence>
<dbReference type="AlphaFoldDB" id="A0A7C6EHK7"/>
<dbReference type="GO" id="GO:0005548">
    <property type="term" value="F:phospholipid transporter activity"/>
    <property type="evidence" value="ECO:0007669"/>
    <property type="project" value="TreeGrafter"/>
</dbReference>
<accession>A0A7C6EHK7</accession>
<feature type="transmembrane region" description="Helical" evidence="1">
    <location>
        <begin position="45"/>
        <end position="66"/>
    </location>
</feature>
<proteinExistence type="predicted"/>
<feature type="transmembrane region" description="Helical" evidence="1">
    <location>
        <begin position="220"/>
        <end position="244"/>
    </location>
</feature>
<keyword evidence="1" id="KW-1133">Transmembrane helix</keyword>
<dbReference type="Pfam" id="PF02405">
    <property type="entry name" value="MlaE"/>
    <property type="match status" value="1"/>
</dbReference>
<feature type="transmembrane region" description="Helical" evidence="1">
    <location>
        <begin position="139"/>
        <end position="165"/>
    </location>
</feature>
<sequence>MNLFSNIADFSAFFLKSFFFPWDFRKQKIRILEQIDSVGVGSLPIIILISAFLGLVTTVQLSYQLLGLLPRYFLGAVVGRMVLIELGPMLTGLIVSGRCASAMAAEIGTMRVTEQIDALESMAISPYQFLGFPRIMGTLISLPILTVFSEFVAIYTGGLYAHTFLNVPLSVYNYGLVRNFYTRDLFGGLLKSILFAFAISVSGCFFGFKVKGGAKEVGAATTFAVVTACVLILILDFIVALLVFG</sequence>
<protein>
    <submittedName>
        <fullName evidence="2">ABC transporter permease</fullName>
    </submittedName>
</protein>
<name>A0A7C6EHK7_UNCW3</name>
<dbReference type="GO" id="GO:0043190">
    <property type="term" value="C:ATP-binding cassette (ABC) transporter complex"/>
    <property type="evidence" value="ECO:0007669"/>
    <property type="project" value="InterPro"/>
</dbReference>
<dbReference type="EMBL" id="DTHJ01000134">
    <property type="protein sequence ID" value="HHS63243.1"/>
    <property type="molecule type" value="Genomic_DNA"/>
</dbReference>
<dbReference type="PANTHER" id="PTHR30188">
    <property type="entry name" value="ABC TRANSPORTER PERMEASE PROTEIN-RELATED"/>
    <property type="match status" value="1"/>
</dbReference>
<feature type="transmembrane region" description="Helical" evidence="1">
    <location>
        <begin position="185"/>
        <end position="208"/>
    </location>
</feature>